<reference evidence="2" key="2">
    <citation type="submission" date="2013-04" db="UniProtKB">
        <authorList>
            <consortium name="EnsemblPlants"/>
        </authorList>
    </citation>
    <scope>IDENTIFICATION</scope>
</reference>
<dbReference type="EnsemblPlants" id="OB04G21750.1">
    <property type="protein sequence ID" value="OB04G21750.1"/>
    <property type="gene ID" value="OB04G21750"/>
</dbReference>
<dbReference type="HOGENOM" id="CLU_3112595_0_0_1"/>
<organism evidence="2">
    <name type="scientific">Oryza brachyantha</name>
    <name type="common">malo sina</name>
    <dbReference type="NCBI Taxonomy" id="4533"/>
    <lineage>
        <taxon>Eukaryota</taxon>
        <taxon>Viridiplantae</taxon>
        <taxon>Streptophyta</taxon>
        <taxon>Embryophyta</taxon>
        <taxon>Tracheophyta</taxon>
        <taxon>Spermatophyta</taxon>
        <taxon>Magnoliopsida</taxon>
        <taxon>Liliopsida</taxon>
        <taxon>Poales</taxon>
        <taxon>Poaceae</taxon>
        <taxon>BOP clade</taxon>
        <taxon>Oryzoideae</taxon>
        <taxon>Oryzeae</taxon>
        <taxon>Oryzinae</taxon>
        <taxon>Oryza</taxon>
    </lineage>
</organism>
<dbReference type="Gramene" id="OB04G21750.1">
    <property type="protein sequence ID" value="OB04G21750.1"/>
    <property type="gene ID" value="OB04G21750"/>
</dbReference>
<keyword evidence="3" id="KW-1185">Reference proteome</keyword>
<feature type="region of interest" description="Disordered" evidence="1">
    <location>
        <begin position="1"/>
        <end position="51"/>
    </location>
</feature>
<name>J3LYF0_ORYBR</name>
<accession>J3LYF0</accession>
<evidence type="ECO:0000313" key="2">
    <source>
        <dbReference type="EnsemblPlants" id="OB04G21750.1"/>
    </source>
</evidence>
<evidence type="ECO:0000256" key="1">
    <source>
        <dbReference type="SAM" id="MobiDB-lite"/>
    </source>
</evidence>
<dbReference type="Proteomes" id="UP000006038">
    <property type="component" value="Chromosome 4"/>
</dbReference>
<protein>
    <submittedName>
        <fullName evidence="2">Uncharacterized protein</fullName>
    </submittedName>
</protein>
<dbReference type="AlphaFoldDB" id="J3LYF0"/>
<proteinExistence type="predicted"/>
<feature type="compositionally biased region" description="Pro residues" evidence="1">
    <location>
        <begin position="1"/>
        <end position="11"/>
    </location>
</feature>
<sequence length="51" mass="5814">MRKRLPIPPLPLTNQTFKTRHGRNASRAYATPPRVHAHKPSAKPRSPYEAI</sequence>
<evidence type="ECO:0000313" key="3">
    <source>
        <dbReference type="Proteomes" id="UP000006038"/>
    </source>
</evidence>
<reference evidence="2" key="1">
    <citation type="journal article" date="2013" name="Nat. Commun.">
        <title>Whole-genome sequencing of Oryza brachyantha reveals mechanisms underlying Oryza genome evolution.</title>
        <authorList>
            <person name="Chen J."/>
            <person name="Huang Q."/>
            <person name="Gao D."/>
            <person name="Wang J."/>
            <person name="Lang Y."/>
            <person name="Liu T."/>
            <person name="Li B."/>
            <person name="Bai Z."/>
            <person name="Luis Goicoechea J."/>
            <person name="Liang C."/>
            <person name="Chen C."/>
            <person name="Zhang W."/>
            <person name="Sun S."/>
            <person name="Liao Y."/>
            <person name="Zhang X."/>
            <person name="Yang L."/>
            <person name="Song C."/>
            <person name="Wang M."/>
            <person name="Shi J."/>
            <person name="Liu G."/>
            <person name="Liu J."/>
            <person name="Zhou H."/>
            <person name="Zhou W."/>
            <person name="Yu Q."/>
            <person name="An N."/>
            <person name="Chen Y."/>
            <person name="Cai Q."/>
            <person name="Wang B."/>
            <person name="Liu B."/>
            <person name="Min J."/>
            <person name="Huang Y."/>
            <person name="Wu H."/>
            <person name="Li Z."/>
            <person name="Zhang Y."/>
            <person name="Yin Y."/>
            <person name="Song W."/>
            <person name="Jiang J."/>
            <person name="Jackson S.A."/>
            <person name="Wing R.A."/>
            <person name="Wang J."/>
            <person name="Chen M."/>
        </authorList>
    </citation>
    <scope>NUCLEOTIDE SEQUENCE [LARGE SCALE GENOMIC DNA]</scope>
    <source>
        <strain evidence="2">cv. IRGC 101232</strain>
    </source>
</reference>